<dbReference type="PANTHER" id="PTHR10877:SF183">
    <property type="entry name" value="AT14535P-RELATED"/>
    <property type="match status" value="1"/>
</dbReference>
<evidence type="ECO:0000259" key="7">
    <source>
        <dbReference type="Pfam" id="PF08016"/>
    </source>
</evidence>
<feature type="transmembrane region" description="Helical" evidence="6">
    <location>
        <begin position="141"/>
        <end position="160"/>
    </location>
</feature>
<keyword evidence="2 6" id="KW-0812">Transmembrane</keyword>
<evidence type="ECO:0000256" key="2">
    <source>
        <dbReference type="ARBA" id="ARBA00022692"/>
    </source>
</evidence>
<gene>
    <name evidence="8" type="ORF">TrST_g13346</name>
</gene>
<feature type="compositionally biased region" description="Acidic residues" evidence="5">
    <location>
        <begin position="1104"/>
        <end position="1116"/>
    </location>
</feature>
<accession>A0A9W7EVM6</accession>
<feature type="compositionally biased region" description="Acidic residues" evidence="5">
    <location>
        <begin position="1038"/>
        <end position="1052"/>
    </location>
</feature>
<protein>
    <recommendedName>
        <fullName evidence="7">Polycystin cation channel PKD1/PKD2 domain-containing protein</fullName>
    </recommendedName>
</protein>
<dbReference type="Pfam" id="PF08016">
    <property type="entry name" value="PKD_channel"/>
    <property type="match status" value="1"/>
</dbReference>
<evidence type="ECO:0000256" key="3">
    <source>
        <dbReference type="ARBA" id="ARBA00022989"/>
    </source>
</evidence>
<feature type="compositionally biased region" description="Basic and acidic residues" evidence="5">
    <location>
        <begin position="106"/>
        <end position="118"/>
    </location>
</feature>
<feature type="compositionally biased region" description="Polar residues" evidence="5">
    <location>
        <begin position="21"/>
        <end position="35"/>
    </location>
</feature>
<feature type="region of interest" description="Disordered" evidence="5">
    <location>
        <begin position="75"/>
        <end position="118"/>
    </location>
</feature>
<keyword evidence="4 6" id="KW-0472">Membrane</keyword>
<feature type="domain" description="Polycystin cation channel PKD1/PKD2" evidence="7">
    <location>
        <begin position="544"/>
        <end position="691"/>
    </location>
</feature>
<feature type="region of interest" description="Disordered" evidence="5">
    <location>
        <begin position="1"/>
        <end position="57"/>
    </location>
</feature>
<evidence type="ECO:0000256" key="1">
    <source>
        <dbReference type="ARBA" id="ARBA00004141"/>
    </source>
</evidence>
<evidence type="ECO:0000256" key="6">
    <source>
        <dbReference type="SAM" id="Phobius"/>
    </source>
</evidence>
<evidence type="ECO:0000313" key="9">
    <source>
        <dbReference type="Proteomes" id="UP001165085"/>
    </source>
</evidence>
<organism evidence="8 9">
    <name type="scientific">Triparma strigata</name>
    <dbReference type="NCBI Taxonomy" id="1606541"/>
    <lineage>
        <taxon>Eukaryota</taxon>
        <taxon>Sar</taxon>
        <taxon>Stramenopiles</taxon>
        <taxon>Ochrophyta</taxon>
        <taxon>Bolidophyceae</taxon>
        <taxon>Parmales</taxon>
        <taxon>Triparmaceae</taxon>
        <taxon>Triparma</taxon>
    </lineage>
</organism>
<dbReference type="AlphaFoldDB" id="A0A9W7EVM6"/>
<evidence type="ECO:0000256" key="5">
    <source>
        <dbReference type="SAM" id="MobiDB-lite"/>
    </source>
</evidence>
<dbReference type="Proteomes" id="UP001165085">
    <property type="component" value="Unassembled WGS sequence"/>
</dbReference>
<dbReference type="InterPro" id="IPR051223">
    <property type="entry name" value="Polycystin"/>
</dbReference>
<feature type="transmembrane region" description="Helical" evidence="6">
    <location>
        <begin position="597"/>
        <end position="620"/>
    </location>
</feature>
<sequence length="1142" mass="126031">MSTPSRPPPTVDTSFHPGDQLQVSPLDSVNSINRRNNFRQEDEYETPRSISSDSSGRLKAKAKSVIELNNLNSLPENLSHTHEGEGQRASAPPSLNNATTPRQQRRNTENKRFFDQDHQSPVLITQQSMMRLKEQIDDTDSYFNLVQFMVFLVLYMLVLYHQVGVNSGSRELKMSIRTRLFSEGGDIDDWVFSNGEKYTYDGSLFDSIEEVPVNYFNDPNQFISWFTFDILNPIFTSISDNSTTFVTENEIIAGVLLTQTRVNPGTCTNTNFFPLVTCGATESASSDPFGVDYTFVSGHPVYDSSGAQSDYYSESEIYSNDDLGKDVPFGFFYDQQNPVATEDDLALNFGSRPKAKVQGYPITFTRTMKRNKVGELISYLDGNYVDSYTTSLTASIYAYDINLELFSYIKVEANKIQNSERWKLDVEIESIDPVVYSSEADDTLRAVLEFFYVCSLVGLILREISELRASMLQYGGFVGLIVYATNFGNMIDCGNYALQVMSNFAWLSFSLMVLDWNPEIQYSIYDDEYATHHPLKAGDGILAASQTMFDIQNFVSARKVHSTLAALSLIMSCVQLVKNLDFHPRMGLITRTIAHAAGAMLFFFTLFFSVVVVYSFMGVIQYGSTMDNFQNLTYSMQTMLIMLLGEFLDAKEVMDEVDQSITNLFFWTYYMICYFILMNAFLAIIVEAYEQTKRGFDAVSHTDAIWNMIDQIKGAVKYKEPKCGKFHISNKELSDVLSWILGINLEDEDDSNDEVPPMCSERPEAYKGLVAVDIPNSSRAIVIRKRDGDTFEDHTVTESGERIFFSQNHLTRALMNSSSDKSQHHKESIEDPVVAKIVAYNILERFGMLADINEDGEVTNSEILSLKADARHGDSGLNFASAALANRAKKFAEQAEALATQAAATTGVDAIANNAARKLSDAGHGLGDLTHNIGDGIAGATTRVAKKTVGGAVGGTVLISAATGVTGALGGAMRRGSNFMSRKGSTSVDKSNAGKVHEIAPATHVGGEGDGGVLQEVGAVKIEKKKVRSSLPGGVNFESEEDEDKDDVFEDSMESHENVLGRENGAGVRFDDSAKGGEEKHQPSFRKHTGVGKDGLAGLKAYADEDLEDNDGDEETGFLGSGGGNLEVTTTSQRDLEFGAPP</sequence>
<comment type="subcellular location">
    <subcellularLocation>
        <location evidence="1">Membrane</location>
        <topology evidence="1">Multi-pass membrane protein</topology>
    </subcellularLocation>
</comment>
<evidence type="ECO:0000256" key="4">
    <source>
        <dbReference type="ARBA" id="ARBA00023136"/>
    </source>
</evidence>
<feature type="transmembrane region" description="Helical" evidence="6">
    <location>
        <begin position="668"/>
        <end position="686"/>
    </location>
</feature>
<dbReference type="EMBL" id="BRXY01000396">
    <property type="protein sequence ID" value="GMH92267.1"/>
    <property type="molecule type" value="Genomic_DNA"/>
</dbReference>
<dbReference type="OrthoDB" id="204476at2759"/>
<keyword evidence="9" id="KW-1185">Reference proteome</keyword>
<keyword evidence="3 6" id="KW-1133">Transmembrane helix</keyword>
<feature type="compositionally biased region" description="Pro residues" evidence="5">
    <location>
        <begin position="1"/>
        <end position="10"/>
    </location>
</feature>
<comment type="caution">
    <text evidence="8">The sequence shown here is derived from an EMBL/GenBank/DDBJ whole genome shotgun (WGS) entry which is preliminary data.</text>
</comment>
<dbReference type="InterPro" id="IPR013122">
    <property type="entry name" value="PKD1_2_channel"/>
</dbReference>
<dbReference type="Gene3D" id="1.10.287.70">
    <property type="match status" value="1"/>
</dbReference>
<dbReference type="PANTHER" id="PTHR10877">
    <property type="entry name" value="POLYCYSTIN FAMILY MEMBER"/>
    <property type="match status" value="1"/>
</dbReference>
<feature type="compositionally biased region" description="Basic and acidic residues" evidence="5">
    <location>
        <begin position="1069"/>
        <end position="1082"/>
    </location>
</feature>
<feature type="region of interest" description="Disordered" evidence="5">
    <location>
        <begin position="1031"/>
        <end position="1142"/>
    </location>
</feature>
<feature type="transmembrane region" description="Helical" evidence="6">
    <location>
        <begin position="471"/>
        <end position="490"/>
    </location>
</feature>
<feature type="compositionally biased region" description="Polar residues" evidence="5">
    <location>
        <begin position="93"/>
        <end position="102"/>
    </location>
</feature>
<reference evidence="9" key="1">
    <citation type="journal article" date="2023" name="Commun. Biol.">
        <title>Genome analysis of Parmales, the sister group of diatoms, reveals the evolutionary specialization of diatoms from phago-mixotrophs to photoautotrophs.</title>
        <authorList>
            <person name="Ban H."/>
            <person name="Sato S."/>
            <person name="Yoshikawa S."/>
            <person name="Yamada K."/>
            <person name="Nakamura Y."/>
            <person name="Ichinomiya M."/>
            <person name="Sato N."/>
            <person name="Blanc-Mathieu R."/>
            <person name="Endo H."/>
            <person name="Kuwata A."/>
            <person name="Ogata H."/>
        </authorList>
    </citation>
    <scope>NUCLEOTIDE SEQUENCE [LARGE SCALE GENOMIC DNA]</scope>
    <source>
        <strain evidence="9">NIES 3701</strain>
    </source>
</reference>
<evidence type="ECO:0000313" key="8">
    <source>
        <dbReference type="EMBL" id="GMH92267.1"/>
    </source>
</evidence>
<name>A0A9W7EVM6_9STRA</name>
<proteinExistence type="predicted"/>
<dbReference type="GO" id="GO:0016020">
    <property type="term" value="C:membrane"/>
    <property type="evidence" value="ECO:0007669"/>
    <property type="project" value="UniProtKB-SubCell"/>
</dbReference>